<dbReference type="EMBL" id="JBBPBN010000050">
    <property type="protein sequence ID" value="KAK8992246.1"/>
    <property type="molecule type" value="Genomic_DNA"/>
</dbReference>
<evidence type="ECO:0000256" key="3">
    <source>
        <dbReference type="SAM" id="MobiDB-lite"/>
    </source>
</evidence>
<name>A0ABR2PUX1_9ROSI</name>
<dbReference type="InterPro" id="IPR002902">
    <property type="entry name" value="GNK2"/>
</dbReference>
<feature type="region of interest" description="Disordered" evidence="3">
    <location>
        <begin position="256"/>
        <end position="324"/>
    </location>
</feature>
<evidence type="ECO:0000313" key="6">
    <source>
        <dbReference type="EMBL" id="KAK8992246.1"/>
    </source>
</evidence>
<evidence type="ECO:0000256" key="1">
    <source>
        <dbReference type="ARBA" id="ARBA00022729"/>
    </source>
</evidence>
<dbReference type="CDD" id="cd23509">
    <property type="entry name" value="Gnk2-like"/>
    <property type="match status" value="1"/>
</dbReference>
<organism evidence="6 7">
    <name type="scientific">Hibiscus sabdariffa</name>
    <name type="common">roselle</name>
    <dbReference type="NCBI Taxonomy" id="183260"/>
    <lineage>
        <taxon>Eukaryota</taxon>
        <taxon>Viridiplantae</taxon>
        <taxon>Streptophyta</taxon>
        <taxon>Embryophyta</taxon>
        <taxon>Tracheophyta</taxon>
        <taxon>Spermatophyta</taxon>
        <taxon>Magnoliopsida</taxon>
        <taxon>eudicotyledons</taxon>
        <taxon>Gunneridae</taxon>
        <taxon>Pentapetalae</taxon>
        <taxon>rosids</taxon>
        <taxon>malvids</taxon>
        <taxon>Malvales</taxon>
        <taxon>Malvaceae</taxon>
        <taxon>Malvoideae</taxon>
        <taxon>Hibiscus</taxon>
    </lineage>
</organism>
<dbReference type="PANTHER" id="PTHR32099">
    <property type="entry name" value="CYSTEINE-RICH REPEAT SECRETORY PROTEIN"/>
    <property type="match status" value="1"/>
</dbReference>
<evidence type="ECO:0000313" key="7">
    <source>
        <dbReference type="Proteomes" id="UP001396334"/>
    </source>
</evidence>
<accession>A0ABR2PUX1</accession>
<keyword evidence="1 4" id="KW-0732">Signal</keyword>
<dbReference type="InterPro" id="IPR038408">
    <property type="entry name" value="GNK2_sf"/>
</dbReference>
<feature type="compositionally biased region" description="Basic and acidic residues" evidence="3">
    <location>
        <begin position="281"/>
        <end position="300"/>
    </location>
</feature>
<dbReference type="Pfam" id="PF01657">
    <property type="entry name" value="Stress-antifung"/>
    <property type="match status" value="2"/>
</dbReference>
<keyword evidence="2" id="KW-0677">Repeat</keyword>
<dbReference type="PANTHER" id="PTHR32099:SF42">
    <property type="entry name" value="CYSTEINE-RICH RECEPTOR-LIKE PROTEIN KINASE 9-RELATED"/>
    <property type="match status" value="1"/>
</dbReference>
<evidence type="ECO:0000256" key="2">
    <source>
        <dbReference type="ARBA" id="ARBA00022737"/>
    </source>
</evidence>
<keyword evidence="7" id="KW-1185">Reference proteome</keyword>
<feature type="domain" description="Gnk2-homologous" evidence="5">
    <location>
        <begin position="28"/>
        <end position="133"/>
    </location>
</feature>
<proteinExistence type="predicted"/>
<feature type="compositionally biased region" description="Polar residues" evidence="3">
    <location>
        <begin position="301"/>
        <end position="311"/>
    </location>
</feature>
<feature type="chain" id="PRO_5045752017" description="Gnk2-homologous domain-containing protein" evidence="4">
    <location>
        <begin position="25"/>
        <end position="366"/>
    </location>
</feature>
<dbReference type="PROSITE" id="PS51473">
    <property type="entry name" value="GNK2"/>
    <property type="match status" value="1"/>
</dbReference>
<sequence>MHISIVFMNLFVIGLTLLSPASEAQQPTYLHHFCSNTTTFTMNSTNYRANRNRVLSSLSSNVTRGNGFYNTTEARSPDVVYGLFLCRGDISSTSVCQACVNFATTDISRRCPVETTAVVCKNITVSTFNNVLTIMNDTATLVENEPAGAKKVAIKKQNISSSRTLYALLQCTSDLSGTDCVRCLQGAIPYLPTGRQGGRVLNPSCSVRYEFYQFNNQISVSSSTTAQPLLFLLVSSSPPPPLPALPSALAPVPLPVSPPRSPPPPPRRLPVTAPPPPPAAPDRENSQEVQLRDTFSEKNVGKSQEFPSMQHGNYGPRGKEWSSSIADRPTMSSVIVMLASDTIPLPRPAEPAFFVGRAVAESAESF</sequence>
<feature type="compositionally biased region" description="Pro residues" evidence="3">
    <location>
        <begin position="256"/>
        <end position="280"/>
    </location>
</feature>
<feature type="signal peptide" evidence="4">
    <location>
        <begin position="1"/>
        <end position="24"/>
    </location>
</feature>
<comment type="caution">
    <text evidence="6">The sequence shown here is derived from an EMBL/GenBank/DDBJ whole genome shotgun (WGS) entry which is preliminary data.</text>
</comment>
<evidence type="ECO:0000259" key="5">
    <source>
        <dbReference type="PROSITE" id="PS51473"/>
    </source>
</evidence>
<dbReference type="Gene3D" id="3.30.430.20">
    <property type="entry name" value="Gnk2 domain, C-X8-C-X2-C motif"/>
    <property type="match status" value="2"/>
</dbReference>
<protein>
    <recommendedName>
        <fullName evidence="5">Gnk2-homologous domain-containing protein</fullName>
    </recommendedName>
</protein>
<reference evidence="6 7" key="1">
    <citation type="journal article" date="2024" name="G3 (Bethesda)">
        <title>Genome assembly of Hibiscus sabdariffa L. provides insights into metabolisms of medicinal natural products.</title>
        <authorList>
            <person name="Kim T."/>
        </authorList>
    </citation>
    <scope>NUCLEOTIDE SEQUENCE [LARGE SCALE GENOMIC DNA]</scope>
    <source>
        <strain evidence="6">TK-2024</strain>
        <tissue evidence="6">Old leaves</tissue>
    </source>
</reference>
<gene>
    <name evidence="6" type="ORF">V6N11_048335</name>
</gene>
<dbReference type="Proteomes" id="UP001396334">
    <property type="component" value="Unassembled WGS sequence"/>
</dbReference>
<evidence type="ECO:0000256" key="4">
    <source>
        <dbReference type="SAM" id="SignalP"/>
    </source>
</evidence>